<dbReference type="RefSeq" id="XP_036263348.1">
    <property type="nucleotide sequence ID" value="XM_036407088.1"/>
</dbReference>
<reference evidence="2" key="1">
    <citation type="submission" date="2014-09" db="EMBL/GenBank/DDBJ databases">
        <authorList>
            <person name="Sharma Rahul"/>
            <person name="Thines Marco"/>
        </authorList>
    </citation>
    <scope>NUCLEOTIDE SEQUENCE [LARGE SCALE GENOMIC DNA]</scope>
</reference>
<dbReference type="EMBL" id="CCYD01001640">
    <property type="protein sequence ID" value="CEG45641.1"/>
    <property type="molecule type" value="Genomic_DNA"/>
</dbReference>
<keyword evidence="2" id="KW-1185">Reference proteome</keyword>
<evidence type="ECO:0000313" key="1">
    <source>
        <dbReference type="EMBL" id="CEG45641.1"/>
    </source>
</evidence>
<protein>
    <submittedName>
        <fullName evidence="1">Uncharacterized protein</fullName>
    </submittedName>
</protein>
<sequence>MRFSVGSGKTSTLMDTEQESLKHLVNGQMVNGIAGTMPQALQHFLTFELVNLFLLTTHHSNYRKKT</sequence>
<evidence type="ECO:0000313" key="2">
    <source>
        <dbReference type="Proteomes" id="UP000054928"/>
    </source>
</evidence>
<name>A0A0P1AWJ6_PLAHL</name>
<organism evidence="1 2">
    <name type="scientific">Plasmopara halstedii</name>
    <name type="common">Downy mildew of sunflower</name>
    <dbReference type="NCBI Taxonomy" id="4781"/>
    <lineage>
        <taxon>Eukaryota</taxon>
        <taxon>Sar</taxon>
        <taxon>Stramenopiles</taxon>
        <taxon>Oomycota</taxon>
        <taxon>Peronosporomycetes</taxon>
        <taxon>Peronosporales</taxon>
        <taxon>Peronosporaceae</taxon>
        <taxon>Plasmopara</taxon>
    </lineage>
</organism>
<dbReference type="AlphaFoldDB" id="A0A0P1AWJ6"/>
<dbReference type="GeneID" id="59052738"/>
<accession>A0A0P1AWJ6</accession>
<proteinExistence type="predicted"/>
<dbReference type="Proteomes" id="UP000054928">
    <property type="component" value="Unassembled WGS sequence"/>
</dbReference>